<evidence type="ECO:0000259" key="9">
    <source>
        <dbReference type="Pfam" id="PF01794"/>
    </source>
</evidence>
<dbReference type="Gene3D" id="3.40.50.80">
    <property type="entry name" value="Nucleotide-binding domain of ferredoxin-NADP reductase (FNR) module"/>
    <property type="match status" value="1"/>
</dbReference>
<feature type="transmembrane region" description="Helical" evidence="8">
    <location>
        <begin position="348"/>
        <end position="368"/>
    </location>
</feature>
<feature type="domain" description="Ferric oxidoreductase" evidence="9">
    <location>
        <begin position="94"/>
        <end position="196"/>
    </location>
</feature>
<keyword evidence="5" id="KW-0406">Ion transport</keyword>
<dbReference type="GO" id="GO:0006826">
    <property type="term" value="P:iron ion transport"/>
    <property type="evidence" value="ECO:0007669"/>
    <property type="project" value="TreeGrafter"/>
</dbReference>
<feature type="region of interest" description="Disordered" evidence="7">
    <location>
        <begin position="533"/>
        <end position="552"/>
    </location>
</feature>
<evidence type="ECO:0000313" key="10">
    <source>
        <dbReference type="EMBL" id="KAI1849017.1"/>
    </source>
</evidence>
<dbReference type="PANTHER" id="PTHR32361">
    <property type="entry name" value="FERRIC/CUPRIC REDUCTASE TRANSMEMBRANE COMPONENT"/>
    <property type="match status" value="1"/>
</dbReference>
<dbReference type="GO" id="GO:0006879">
    <property type="term" value="P:intracellular iron ion homeostasis"/>
    <property type="evidence" value="ECO:0007669"/>
    <property type="project" value="TreeGrafter"/>
</dbReference>
<dbReference type="GO" id="GO:0000293">
    <property type="term" value="F:ferric-chelate reductase activity"/>
    <property type="evidence" value="ECO:0007669"/>
    <property type="project" value="TreeGrafter"/>
</dbReference>
<keyword evidence="11" id="KW-1185">Reference proteome</keyword>
<name>A0A9P9W7Z4_9PEZI</name>
<feature type="transmembrane region" description="Helical" evidence="8">
    <location>
        <begin position="7"/>
        <end position="29"/>
    </location>
</feature>
<feature type="transmembrane region" description="Helical" evidence="8">
    <location>
        <begin position="59"/>
        <end position="78"/>
    </location>
</feature>
<gene>
    <name evidence="10" type="ORF">JX265_013714</name>
</gene>
<feature type="transmembrane region" description="Helical" evidence="8">
    <location>
        <begin position="211"/>
        <end position="233"/>
    </location>
</feature>
<dbReference type="AlphaFoldDB" id="A0A9P9W7Z4"/>
<evidence type="ECO:0000256" key="2">
    <source>
        <dbReference type="ARBA" id="ARBA00022448"/>
    </source>
</evidence>
<evidence type="ECO:0000256" key="5">
    <source>
        <dbReference type="ARBA" id="ARBA00023065"/>
    </source>
</evidence>
<keyword evidence="4 8" id="KW-1133">Transmembrane helix</keyword>
<dbReference type="OrthoDB" id="5216810at2759"/>
<dbReference type="InterPro" id="IPR039261">
    <property type="entry name" value="FNR_nucleotide-bd"/>
</dbReference>
<dbReference type="GO" id="GO:0015677">
    <property type="term" value="P:copper ion import"/>
    <property type="evidence" value="ECO:0007669"/>
    <property type="project" value="TreeGrafter"/>
</dbReference>
<feature type="transmembrane region" description="Helical" evidence="8">
    <location>
        <begin position="187"/>
        <end position="204"/>
    </location>
</feature>
<accession>A0A9P9W7Z4</accession>
<evidence type="ECO:0000313" key="11">
    <source>
        <dbReference type="Proteomes" id="UP000829685"/>
    </source>
</evidence>
<evidence type="ECO:0000256" key="7">
    <source>
        <dbReference type="SAM" id="MobiDB-lite"/>
    </source>
</evidence>
<keyword evidence="3 8" id="KW-0812">Transmembrane</keyword>
<feature type="transmembrane region" description="Helical" evidence="8">
    <location>
        <begin position="157"/>
        <end position="175"/>
    </location>
</feature>
<comment type="subcellular location">
    <subcellularLocation>
        <location evidence="1">Membrane</location>
        <topology evidence="1">Multi-pass membrane protein</topology>
    </subcellularLocation>
</comment>
<dbReference type="Pfam" id="PF01794">
    <property type="entry name" value="Ferric_reduct"/>
    <property type="match status" value="1"/>
</dbReference>
<keyword evidence="6 8" id="KW-0472">Membrane</keyword>
<evidence type="ECO:0000256" key="4">
    <source>
        <dbReference type="ARBA" id="ARBA00022989"/>
    </source>
</evidence>
<dbReference type="Proteomes" id="UP000829685">
    <property type="component" value="Unassembled WGS sequence"/>
</dbReference>
<evidence type="ECO:0000256" key="8">
    <source>
        <dbReference type="SAM" id="Phobius"/>
    </source>
</evidence>
<organism evidence="10 11">
    <name type="scientific">Neoarthrinium moseri</name>
    <dbReference type="NCBI Taxonomy" id="1658444"/>
    <lineage>
        <taxon>Eukaryota</taxon>
        <taxon>Fungi</taxon>
        <taxon>Dikarya</taxon>
        <taxon>Ascomycota</taxon>
        <taxon>Pezizomycotina</taxon>
        <taxon>Sordariomycetes</taxon>
        <taxon>Xylariomycetidae</taxon>
        <taxon>Amphisphaeriales</taxon>
        <taxon>Apiosporaceae</taxon>
        <taxon>Neoarthrinium</taxon>
    </lineage>
</organism>
<dbReference type="GO" id="GO:0005886">
    <property type="term" value="C:plasma membrane"/>
    <property type="evidence" value="ECO:0007669"/>
    <property type="project" value="TreeGrafter"/>
</dbReference>
<dbReference type="InterPro" id="IPR051410">
    <property type="entry name" value="Ferric/Cupric_Reductase"/>
</dbReference>
<proteinExistence type="predicted"/>
<dbReference type="InterPro" id="IPR013130">
    <property type="entry name" value="Fe3_Rdtase_TM_dom"/>
</dbReference>
<sequence length="552" mass="62502">MMDVVFVYLILLYGAVGIAGLSSVLLHIYRWLEPRYRVHAALARHSLVFRNRSWAQSTWLQLGILMAYLATNAFFLAINMGGITDLEGRSAIIASFNMILVSVAGRSHNLAEFVGISLTTYQLMHSWLGRVAIAESLLHTGLILARRQVIDDIFKSGCLAAGGLLMMLLSSFWFPRCLARFFRKVHTLLYLCIMVGLVWHTAVVGSNVTRIIVYVACGVWILTQVLRVGIILWRYHVGALTADVGRIWMDEDATLIQVTGRPFRVFPGCYFYVYLRGPFPMYDLLHGHRMMPLPDPQELVSGESSCIDFLITHKGKHRHSVPRLRRGQQILLEGPYGRDLRLHSFETVVLAAKGMGILAILPFALHLAGRRQKDSAVRNEASRLRDSKDPVFRDITRKVDLIWWLDHNGQEKWVADQLRILQSFDPDNKLLVVWCVYPTRRTGEPPFKPSGHWQFLQNFDRTSFSRELRQEARSPGRMIVLASGVREFVNDIRGTVLANITSEQVIEFSQVDYRPSSKRSANSTFKLGELSSVPTTAASQPSGNTDGWFSKV</sequence>
<evidence type="ECO:0000256" key="1">
    <source>
        <dbReference type="ARBA" id="ARBA00004141"/>
    </source>
</evidence>
<evidence type="ECO:0000256" key="3">
    <source>
        <dbReference type="ARBA" id="ARBA00022692"/>
    </source>
</evidence>
<dbReference type="PANTHER" id="PTHR32361:SF26">
    <property type="entry name" value="FAD-BINDING 8 DOMAIN-CONTAINING PROTEIN-RELATED"/>
    <property type="match status" value="1"/>
</dbReference>
<dbReference type="EMBL" id="JAFIMR010000080">
    <property type="protein sequence ID" value="KAI1849017.1"/>
    <property type="molecule type" value="Genomic_DNA"/>
</dbReference>
<evidence type="ECO:0000256" key="6">
    <source>
        <dbReference type="ARBA" id="ARBA00023136"/>
    </source>
</evidence>
<protein>
    <recommendedName>
        <fullName evidence="9">Ferric oxidoreductase domain-containing protein</fullName>
    </recommendedName>
</protein>
<comment type="caution">
    <text evidence="10">The sequence shown here is derived from an EMBL/GenBank/DDBJ whole genome shotgun (WGS) entry which is preliminary data.</text>
</comment>
<keyword evidence="2" id="KW-0813">Transport</keyword>
<reference evidence="10" key="1">
    <citation type="submission" date="2021-03" db="EMBL/GenBank/DDBJ databases">
        <title>Revisited historic fungal species revealed as producer of novel bioactive compounds through whole genome sequencing and comparative genomics.</title>
        <authorList>
            <person name="Vignolle G.A."/>
            <person name="Hochenegger N."/>
            <person name="Mach R.L."/>
            <person name="Mach-Aigner A.R."/>
            <person name="Javad Rahimi M."/>
            <person name="Salim K.A."/>
            <person name="Chan C.M."/>
            <person name="Lim L.B.L."/>
            <person name="Cai F."/>
            <person name="Druzhinina I.S."/>
            <person name="U'Ren J.M."/>
            <person name="Derntl C."/>
        </authorList>
    </citation>
    <scope>NUCLEOTIDE SEQUENCE</scope>
    <source>
        <strain evidence="10">TUCIM 5799</strain>
    </source>
</reference>